<dbReference type="PANTHER" id="PTHR43297:SF14">
    <property type="entry name" value="ATPASE AAA-TYPE CORE DOMAIN-CONTAINING PROTEIN"/>
    <property type="match status" value="1"/>
</dbReference>
<dbReference type="EMBL" id="AP027732">
    <property type="protein sequence ID" value="BDZ48984.1"/>
    <property type="molecule type" value="Genomic_DNA"/>
</dbReference>
<dbReference type="SUPFAM" id="SSF52540">
    <property type="entry name" value="P-loop containing nucleoside triphosphate hydrolases"/>
    <property type="match status" value="1"/>
</dbReference>
<dbReference type="RefSeq" id="WP_350271647.1">
    <property type="nucleotide sequence ID" value="NZ_AP027732.1"/>
</dbReference>
<evidence type="ECO:0000256" key="7">
    <source>
        <dbReference type="ARBA" id="ARBA00023136"/>
    </source>
</evidence>
<protein>
    <recommendedName>
        <fullName evidence="8">ABC transporter domain-containing protein</fullName>
    </recommendedName>
</protein>
<keyword evidence="7" id="KW-0472">Membrane</keyword>
<evidence type="ECO:0000256" key="2">
    <source>
        <dbReference type="ARBA" id="ARBA00005417"/>
    </source>
</evidence>
<dbReference type="Proteomes" id="UP001321486">
    <property type="component" value="Chromosome"/>
</dbReference>
<dbReference type="PANTHER" id="PTHR43297">
    <property type="entry name" value="OLIGOPEPTIDE TRANSPORT ATP-BINDING PROTEIN APPD"/>
    <property type="match status" value="1"/>
</dbReference>
<gene>
    <name evidence="9" type="ORF">GCM10025867_12250</name>
</gene>
<dbReference type="Pfam" id="PF00005">
    <property type="entry name" value="ABC_tran"/>
    <property type="match status" value="1"/>
</dbReference>
<comment type="subcellular location">
    <subcellularLocation>
        <location evidence="1">Membrane</location>
    </subcellularLocation>
</comment>
<keyword evidence="4" id="KW-1003">Cell membrane</keyword>
<dbReference type="InterPro" id="IPR050388">
    <property type="entry name" value="ABC_Ni/Peptide_Import"/>
</dbReference>
<evidence type="ECO:0000256" key="4">
    <source>
        <dbReference type="ARBA" id="ARBA00022475"/>
    </source>
</evidence>
<evidence type="ECO:0000256" key="1">
    <source>
        <dbReference type="ARBA" id="ARBA00004370"/>
    </source>
</evidence>
<keyword evidence="10" id="KW-1185">Reference proteome</keyword>
<keyword evidence="3" id="KW-0813">Transport</keyword>
<dbReference type="Gene3D" id="3.40.50.300">
    <property type="entry name" value="P-loop containing nucleotide triphosphate hydrolases"/>
    <property type="match status" value="1"/>
</dbReference>
<reference evidence="10" key="1">
    <citation type="journal article" date="2019" name="Int. J. Syst. Evol. Microbiol.">
        <title>The Global Catalogue of Microorganisms (GCM) 10K type strain sequencing project: providing services to taxonomists for standard genome sequencing and annotation.</title>
        <authorList>
            <consortium name="The Broad Institute Genomics Platform"/>
            <consortium name="The Broad Institute Genome Sequencing Center for Infectious Disease"/>
            <person name="Wu L."/>
            <person name="Ma J."/>
        </authorList>
    </citation>
    <scope>NUCLEOTIDE SEQUENCE [LARGE SCALE GENOMIC DNA]</scope>
    <source>
        <strain evidence="10">NBRC 108728</strain>
    </source>
</reference>
<evidence type="ECO:0000313" key="9">
    <source>
        <dbReference type="EMBL" id="BDZ48984.1"/>
    </source>
</evidence>
<keyword evidence="5" id="KW-0997">Cell inner membrane</keyword>
<proteinExistence type="inferred from homology"/>
<organism evidence="9 10">
    <name type="scientific">Frondihabitans sucicola</name>
    <dbReference type="NCBI Taxonomy" id="1268041"/>
    <lineage>
        <taxon>Bacteria</taxon>
        <taxon>Bacillati</taxon>
        <taxon>Actinomycetota</taxon>
        <taxon>Actinomycetes</taxon>
        <taxon>Micrococcales</taxon>
        <taxon>Microbacteriaceae</taxon>
        <taxon>Frondihabitans</taxon>
    </lineage>
</organism>
<evidence type="ECO:0000313" key="10">
    <source>
        <dbReference type="Proteomes" id="UP001321486"/>
    </source>
</evidence>
<dbReference type="InterPro" id="IPR003439">
    <property type="entry name" value="ABC_transporter-like_ATP-bd"/>
</dbReference>
<comment type="similarity">
    <text evidence="2">Belongs to the ABC transporter superfamily.</text>
</comment>
<evidence type="ECO:0000256" key="3">
    <source>
        <dbReference type="ARBA" id="ARBA00022448"/>
    </source>
</evidence>
<dbReference type="InterPro" id="IPR027417">
    <property type="entry name" value="P-loop_NTPase"/>
</dbReference>
<evidence type="ECO:0000256" key="5">
    <source>
        <dbReference type="ARBA" id="ARBA00022519"/>
    </source>
</evidence>
<accession>A0ABM8GKS6</accession>
<evidence type="ECO:0000256" key="6">
    <source>
        <dbReference type="ARBA" id="ARBA00022967"/>
    </source>
</evidence>
<name>A0ABM8GKS6_9MICO</name>
<evidence type="ECO:0000259" key="8">
    <source>
        <dbReference type="Pfam" id="PF00005"/>
    </source>
</evidence>
<sequence length="109" mass="10955">MSDTAATSGSDGLVVRNLTIAGPDGSALVDDFSFAIAPGQRLGVIGESGSGKSLTALAVLGLLPDALVPSGSVRLSGREMVGAAERSRVALRGTEVAIVFQEPLTSSTR</sequence>
<feature type="domain" description="ABC transporter" evidence="8">
    <location>
        <begin position="30"/>
        <end position="103"/>
    </location>
</feature>
<keyword evidence="6" id="KW-1278">Translocase</keyword>